<dbReference type="EMBL" id="JAQMTI010000303">
    <property type="protein sequence ID" value="MDB9444315.1"/>
    <property type="molecule type" value="Genomic_DNA"/>
</dbReference>
<feature type="domain" description="Pvc16 N-terminal" evidence="1">
    <location>
        <begin position="11"/>
        <end position="219"/>
    </location>
</feature>
<evidence type="ECO:0000259" key="1">
    <source>
        <dbReference type="Pfam" id="PF14065"/>
    </source>
</evidence>
<dbReference type="Proteomes" id="UP001211711">
    <property type="component" value="Unassembled WGS sequence"/>
</dbReference>
<reference evidence="2 3" key="1">
    <citation type="submission" date="2023-01" db="EMBL/GenBank/DDBJ databases">
        <title>Genomes from the Australian National Cyanobacteria Reference Collection.</title>
        <authorList>
            <person name="Willis A."/>
            <person name="Lee E.M.F."/>
        </authorList>
    </citation>
    <scope>NUCLEOTIDE SEQUENCE [LARGE SCALE GENOMIC DNA]</scope>
    <source>
        <strain evidence="2 3">CS-549</strain>
    </source>
</reference>
<keyword evidence="3" id="KW-1185">Reference proteome</keyword>
<comment type="caution">
    <text evidence="2">The sequence shown here is derived from an EMBL/GenBank/DDBJ whole genome shotgun (WGS) entry which is preliminary data.</text>
</comment>
<sequence length="223" mass="24279">MMMSNALSIVAVTAVLKDLLENGLVSDSITASVGDVLVTAIPPDLIKVGSDERAQLNLFLYQVTQNRNVDWISQEFRTKHSSINSINSINKSPRSVNPPLALNLHYLLTAYGAKDFQAELLLGYAMQLLHRTTVISSELIANALKTAATSNTTSLISQALAGVSVSELVEQLGQIKLSPEFLNMEDSSKIWSALQTHYRPSISYQASMVLIESSNVNQSEAVQ</sequence>
<gene>
    <name evidence="2" type="ORF">PN497_23595</name>
</gene>
<accession>A0ABT4ZZ48</accession>
<organism evidence="2 3">
    <name type="scientific">Sphaerospermopsis kisseleviana CS-549</name>
    <dbReference type="NCBI Taxonomy" id="3021783"/>
    <lineage>
        <taxon>Bacteria</taxon>
        <taxon>Bacillati</taxon>
        <taxon>Cyanobacteriota</taxon>
        <taxon>Cyanophyceae</taxon>
        <taxon>Nostocales</taxon>
        <taxon>Aphanizomenonaceae</taxon>
        <taxon>Sphaerospermopsis</taxon>
        <taxon>Sphaerospermopsis kisseleviana</taxon>
    </lineage>
</organism>
<dbReference type="RefSeq" id="WP_236104086.1">
    <property type="nucleotide sequence ID" value="NZ_JAQMTI010000303.1"/>
</dbReference>
<dbReference type="Pfam" id="PF14065">
    <property type="entry name" value="Pvc16_N"/>
    <property type="match status" value="1"/>
</dbReference>
<proteinExistence type="predicted"/>
<evidence type="ECO:0000313" key="2">
    <source>
        <dbReference type="EMBL" id="MDB9444315.1"/>
    </source>
</evidence>
<dbReference type="InterPro" id="IPR025351">
    <property type="entry name" value="Pvc16_N"/>
</dbReference>
<evidence type="ECO:0000313" key="3">
    <source>
        <dbReference type="Proteomes" id="UP001211711"/>
    </source>
</evidence>
<protein>
    <submittedName>
        <fullName evidence="2">DUF4255 domain-containing protein</fullName>
    </submittedName>
</protein>
<name>A0ABT4ZZ48_9CYAN</name>